<evidence type="ECO:0000259" key="2">
    <source>
        <dbReference type="PROSITE" id="PS50829"/>
    </source>
</evidence>
<feature type="compositionally biased region" description="Acidic residues" evidence="1">
    <location>
        <begin position="123"/>
        <end position="137"/>
    </location>
</feature>
<dbReference type="GeneID" id="23565043"/>
<dbReference type="SUPFAM" id="SSF55277">
    <property type="entry name" value="GYF domain"/>
    <property type="match status" value="1"/>
</dbReference>
<feature type="compositionally biased region" description="Acidic residues" evidence="1">
    <location>
        <begin position="195"/>
        <end position="216"/>
    </location>
</feature>
<dbReference type="STRING" id="237631.A0A0D1CJX9"/>
<feature type="compositionally biased region" description="Low complexity" evidence="1">
    <location>
        <begin position="10"/>
        <end position="25"/>
    </location>
</feature>
<dbReference type="Gene3D" id="3.30.1490.40">
    <property type="match status" value="1"/>
</dbReference>
<feature type="compositionally biased region" description="Basic residues" evidence="1">
    <location>
        <begin position="106"/>
        <end position="115"/>
    </location>
</feature>
<evidence type="ECO:0000313" key="4">
    <source>
        <dbReference type="Proteomes" id="UP000000561"/>
    </source>
</evidence>
<feature type="compositionally biased region" description="Basic and acidic residues" evidence="1">
    <location>
        <begin position="185"/>
        <end position="194"/>
    </location>
</feature>
<accession>A0A0D1CJX9</accession>
<dbReference type="EMBL" id="CM003154">
    <property type="protein sequence ID" value="KIS67178.1"/>
    <property type="molecule type" value="Genomic_DNA"/>
</dbReference>
<dbReference type="OMA" id="HENQRDP"/>
<feature type="compositionally biased region" description="Acidic residues" evidence="1">
    <location>
        <begin position="77"/>
        <end position="101"/>
    </location>
</feature>
<reference evidence="3 4" key="1">
    <citation type="journal article" date="2006" name="Nature">
        <title>Insights from the genome of the biotrophic fungal plant pathogen Ustilago maydis.</title>
        <authorList>
            <person name="Kamper J."/>
            <person name="Kahmann R."/>
            <person name="Bolker M."/>
            <person name="Ma L.J."/>
            <person name="Brefort T."/>
            <person name="Saville B.J."/>
            <person name="Banuett F."/>
            <person name="Kronstad J.W."/>
            <person name="Gold S.E."/>
            <person name="Muller O."/>
            <person name="Perlin M.H."/>
            <person name="Wosten H.A."/>
            <person name="de Vries R."/>
            <person name="Ruiz-Herrera J."/>
            <person name="Reynaga-Pena C.G."/>
            <person name="Snetselaar K."/>
            <person name="McCann M."/>
            <person name="Perez-Martin J."/>
            <person name="Feldbrugge M."/>
            <person name="Basse C.W."/>
            <person name="Steinberg G."/>
            <person name="Ibeas J.I."/>
            <person name="Holloman W."/>
            <person name="Guzman P."/>
            <person name="Farman M."/>
            <person name="Stajich J.E."/>
            <person name="Sentandreu R."/>
            <person name="Gonzalez-Prieto J.M."/>
            <person name="Kennell J.C."/>
            <person name="Molina L."/>
            <person name="Schirawski J."/>
            <person name="Mendoza-Mendoza A."/>
            <person name="Greilinger D."/>
            <person name="Munch K."/>
            <person name="Rossel N."/>
            <person name="Scherer M."/>
            <person name="Vranes M."/>
            <person name="Ladendorf O."/>
            <person name="Vincon V."/>
            <person name="Fuchs U."/>
            <person name="Sandrock B."/>
            <person name="Meng S."/>
            <person name="Ho E.C."/>
            <person name="Cahill M.J."/>
            <person name="Boyce K.J."/>
            <person name="Klose J."/>
            <person name="Klosterman S.J."/>
            <person name="Deelstra H.J."/>
            <person name="Ortiz-Castellanos L."/>
            <person name="Li W."/>
            <person name="Sanchez-Alonso P."/>
            <person name="Schreier P.H."/>
            <person name="Hauser-Hahn I."/>
            <person name="Vaupel M."/>
            <person name="Koopmann E."/>
            <person name="Friedrich G."/>
            <person name="Voss H."/>
            <person name="Schluter T."/>
            <person name="Margolis J."/>
            <person name="Platt D."/>
            <person name="Swimmer C."/>
            <person name="Gnirke A."/>
            <person name="Chen F."/>
            <person name="Vysotskaia V."/>
            <person name="Mannhaupt G."/>
            <person name="Guldener U."/>
            <person name="Munsterkotter M."/>
            <person name="Haase D."/>
            <person name="Oesterheld M."/>
            <person name="Mewes H.W."/>
            <person name="Mauceli E.W."/>
            <person name="DeCaprio D."/>
            <person name="Wade C.M."/>
            <person name="Butler J."/>
            <person name="Young S."/>
            <person name="Jaffe D.B."/>
            <person name="Calvo S."/>
            <person name="Nusbaum C."/>
            <person name="Galagan J."/>
            <person name="Birren B.W."/>
        </authorList>
    </citation>
    <scope>NUCLEOTIDE SEQUENCE [LARGE SCALE GENOMIC DNA]</scope>
    <source>
        <strain evidence="4">DSM 14603 / FGSC 9021 / UM521</strain>
    </source>
</reference>
<evidence type="ECO:0000256" key="1">
    <source>
        <dbReference type="SAM" id="MobiDB-lite"/>
    </source>
</evidence>
<keyword evidence="4" id="KW-1185">Reference proteome</keyword>
<feature type="domain" description="GYF" evidence="2">
    <location>
        <begin position="484"/>
        <end position="542"/>
    </location>
</feature>
<feature type="region of interest" description="Disordered" evidence="1">
    <location>
        <begin position="316"/>
        <end position="341"/>
    </location>
</feature>
<proteinExistence type="predicted"/>
<dbReference type="AlphaFoldDB" id="A0A0D1CJX9"/>
<dbReference type="InterPro" id="IPR003169">
    <property type="entry name" value="GYF"/>
</dbReference>
<dbReference type="InParanoid" id="A0A0D1CJX9"/>
<protein>
    <recommendedName>
        <fullName evidence="2">GYF domain-containing protein</fullName>
    </recommendedName>
</protein>
<dbReference type="InterPro" id="IPR039905">
    <property type="entry name" value="CD2BP2/Lin1"/>
</dbReference>
<feature type="compositionally biased region" description="Basic residues" evidence="1">
    <location>
        <begin position="147"/>
        <end position="157"/>
    </location>
</feature>
<sequence>MSLLDKRKASSTAAGPSSVAVASSSKRVRMDEPSRGQRRREETDFFDGDPEIEEEDRRRIRKDQKSGRIDDRGQDLSESDESDDNNADPFNEDEDDSDGEADAGSHRRRADKKRRGDAAGAAGDDDDEDMFDVENDDEKQTSSASKAIRKAQTRGKYLKLGELEEGQDFGSNNRSTLDAADDEDAKLLRGKGKDDDDDDDDDLDPELELEDDDEGDQSSNDQDGSDRDGFVDLNALAERSPSTSPGGTPLSTSRNSKSKKSKKQKPPKVTGFNMKEEMRTGKFDADGNYHENQRDPHAQHDAWLTGVYSKSKILEARRAQQKRDQDARDKEKAAQRADGDEDEVKKRLVEYMHRYETVQRTLQRLGKVLATEKKRLKAITVDKDDEKQAVASAGADVETVTHLSSVLMSRFGRLDIYDQTYEQLLHDVRKSGLTRQTFDPAAKFDPPPAAAASANHSDDLSAGAAGAGEWEYRWAPSYLATAARESNTPVDPEVQIFGPFSIADLKSWAEQGYFGDAGERILLRPRGANDAWQAYNDVAAIAR</sequence>
<evidence type="ECO:0000313" key="3">
    <source>
        <dbReference type="EMBL" id="KIS67178.1"/>
    </source>
</evidence>
<feature type="compositionally biased region" description="Basic residues" evidence="1">
    <location>
        <begin position="256"/>
        <end position="266"/>
    </location>
</feature>
<dbReference type="Proteomes" id="UP000000561">
    <property type="component" value="Chromosome 15"/>
</dbReference>
<feature type="compositionally biased region" description="Basic and acidic residues" evidence="1">
    <location>
        <begin position="274"/>
        <end position="300"/>
    </location>
</feature>
<gene>
    <name evidence="3" type="ORF">UMAG_05044</name>
</gene>
<feature type="compositionally biased region" description="Basic and acidic residues" evidence="1">
    <location>
        <begin position="55"/>
        <end position="75"/>
    </location>
</feature>
<feature type="region of interest" description="Disordered" evidence="1">
    <location>
        <begin position="1"/>
        <end position="303"/>
    </location>
</feature>
<feature type="compositionally biased region" description="Low complexity" evidence="1">
    <location>
        <begin position="240"/>
        <end position="253"/>
    </location>
</feature>
<dbReference type="FunCoup" id="A0A0D1CJX9">
    <property type="interactions" value="576"/>
</dbReference>
<dbReference type="KEGG" id="uma:UMAG_05044"/>
<dbReference type="VEuPathDB" id="FungiDB:UMAG_05044"/>
<dbReference type="InterPro" id="IPR035445">
    <property type="entry name" value="GYF-like_dom_sf"/>
</dbReference>
<name>A0A0D1CJX9_MYCMD</name>
<feature type="compositionally biased region" description="Basic and acidic residues" evidence="1">
    <location>
        <begin position="28"/>
        <end position="43"/>
    </location>
</feature>
<organism evidence="3 4">
    <name type="scientific">Mycosarcoma maydis</name>
    <name type="common">Corn smut fungus</name>
    <name type="synonym">Ustilago maydis</name>
    <dbReference type="NCBI Taxonomy" id="5270"/>
    <lineage>
        <taxon>Eukaryota</taxon>
        <taxon>Fungi</taxon>
        <taxon>Dikarya</taxon>
        <taxon>Basidiomycota</taxon>
        <taxon>Ustilaginomycotina</taxon>
        <taxon>Ustilaginomycetes</taxon>
        <taxon>Ustilaginales</taxon>
        <taxon>Ustilaginaceae</taxon>
        <taxon>Mycosarcoma</taxon>
    </lineage>
</organism>
<dbReference type="GO" id="GO:0005682">
    <property type="term" value="C:U5 snRNP"/>
    <property type="evidence" value="ECO:0000318"/>
    <property type="project" value="GO_Central"/>
</dbReference>
<dbReference type="OrthoDB" id="331341at2759"/>
<dbReference type="PANTHER" id="PTHR13138:SF3">
    <property type="entry name" value="CD2 ANTIGEN CYTOPLASMIC TAIL-BINDING PROTEIN 2"/>
    <property type="match status" value="1"/>
</dbReference>
<dbReference type="eggNOG" id="KOG2950">
    <property type="taxonomic scope" value="Eukaryota"/>
</dbReference>
<dbReference type="PROSITE" id="PS50829">
    <property type="entry name" value="GYF"/>
    <property type="match status" value="1"/>
</dbReference>
<dbReference type="PANTHER" id="PTHR13138">
    <property type="entry name" value="PROTEIN LIN1"/>
    <property type="match status" value="1"/>
</dbReference>
<dbReference type="RefSeq" id="XP_011391332.1">
    <property type="nucleotide sequence ID" value="XM_011393030.1"/>
</dbReference>
<feature type="compositionally biased region" description="Acidic residues" evidence="1">
    <location>
        <begin position="44"/>
        <end position="54"/>
    </location>
</feature>